<reference evidence="2" key="1">
    <citation type="journal article" date="2016" name="Nature">
        <title>Genome evolution in the allotetraploid frog Xenopus laevis.</title>
        <authorList>
            <person name="Session A.M."/>
            <person name="Uno Y."/>
            <person name="Kwon T."/>
            <person name="Chapman J.A."/>
            <person name="Toyoda A."/>
            <person name="Takahashi S."/>
            <person name="Fukui A."/>
            <person name="Hikosaka A."/>
            <person name="Suzuki A."/>
            <person name="Kondo M."/>
            <person name="van Heeringen S.J."/>
            <person name="Quigley I."/>
            <person name="Heinz S."/>
            <person name="Ogino H."/>
            <person name="Ochi H."/>
            <person name="Hellsten U."/>
            <person name="Lyons J.B."/>
            <person name="Simakov O."/>
            <person name="Putnam N."/>
            <person name="Stites J."/>
            <person name="Kuroki Y."/>
            <person name="Tanaka T."/>
            <person name="Michiue T."/>
            <person name="Watanabe M."/>
            <person name="Bogdanovic O."/>
            <person name="Lister R."/>
            <person name="Georgiou G."/>
            <person name="Paranjpe S.S."/>
            <person name="van Kruijsbergen I."/>
            <person name="Shu S."/>
            <person name="Carlson J."/>
            <person name="Kinoshita T."/>
            <person name="Ohta Y."/>
            <person name="Mawaribuchi S."/>
            <person name="Jenkins J."/>
            <person name="Grimwood J."/>
            <person name="Schmutz J."/>
            <person name="Mitros T."/>
            <person name="Mozaffari S.V."/>
            <person name="Suzuki Y."/>
            <person name="Haramoto Y."/>
            <person name="Yamamoto T.S."/>
            <person name="Takagi C."/>
            <person name="Heald R."/>
            <person name="Miller K."/>
            <person name="Haudenschild C."/>
            <person name="Kitzman J."/>
            <person name="Nakayama T."/>
            <person name="Izutsu Y."/>
            <person name="Robert J."/>
            <person name="Fortriede J."/>
            <person name="Burns K."/>
            <person name="Lotay V."/>
            <person name="Karimi K."/>
            <person name="Yasuoka Y."/>
            <person name="Dichmann D.S."/>
            <person name="Flajnik M.F."/>
            <person name="Houston D.W."/>
            <person name="Shendure J."/>
            <person name="DuPasquier L."/>
            <person name="Vize P.D."/>
            <person name="Zorn A.M."/>
            <person name="Ito M."/>
            <person name="Marcotte E.M."/>
            <person name="Wallingford J.B."/>
            <person name="Ito Y."/>
            <person name="Asashima M."/>
            <person name="Ueno N."/>
            <person name="Matsuda Y."/>
            <person name="Veenstra G.J."/>
            <person name="Fujiyama A."/>
            <person name="Harland R.M."/>
            <person name="Taira M."/>
            <person name="Rokhsar D.S."/>
        </authorList>
    </citation>
    <scope>NUCLEOTIDE SEQUENCE [LARGE SCALE GENOMIC DNA]</scope>
    <source>
        <strain evidence="2">J</strain>
    </source>
</reference>
<dbReference type="EMBL" id="CM004472">
    <property type="protein sequence ID" value="OCT85199.1"/>
    <property type="molecule type" value="Genomic_DNA"/>
</dbReference>
<name>A0A974D450_XENLA</name>
<proteinExistence type="predicted"/>
<evidence type="ECO:0000313" key="2">
    <source>
        <dbReference type="Proteomes" id="UP000694892"/>
    </source>
</evidence>
<dbReference type="Proteomes" id="UP000694892">
    <property type="component" value="Chromosome 4L"/>
</dbReference>
<evidence type="ECO:0000313" key="1">
    <source>
        <dbReference type="EMBL" id="OCT85199.1"/>
    </source>
</evidence>
<accession>A0A974D450</accession>
<protein>
    <submittedName>
        <fullName evidence="1">Uncharacterized protein</fullName>
    </submittedName>
</protein>
<gene>
    <name evidence="1" type="ORF">XELAEV_18023363mg</name>
</gene>
<organism evidence="1 2">
    <name type="scientific">Xenopus laevis</name>
    <name type="common">African clawed frog</name>
    <dbReference type="NCBI Taxonomy" id="8355"/>
    <lineage>
        <taxon>Eukaryota</taxon>
        <taxon>Metazoa</taxon>
        <taxon>Chordata</taxon>
        <taxon>Craniata</taxon>
        <taxon>Vertebrata</taxon>
        <taxon>Euteleostomi</taxon>
        <taxon>Amphibia</taxon>
        <taxon>Batrachia</taxon>
        <taxon>Anura</taxon>
        <taxon>Pipoidea</taxon>
        <taxon>Pipidae</taxon>
        <taxon>Xenopodinae</taxon>
        <taxon>Xenopus</taxon>
        <taxon>Xenopus</taxon>
    </lineage>
</organism>
<dbReference type="AlphaFoldDB" id="A0A974D450"/>
<sequence>MYSVTPQLDFITSTRMCKFSNPNNIRTLCTANTWIQTRGSQVKNVSSCLCFFFILEDVTILPIVFPLRYDITGGAVNSPIKLFVRCDNGGAKLPQCSY</sequence>